<dbReference type="EMBL" id="CP159342">
    <property type="protein sequence ID" value="XCH75423.1"/>
    <property type="molecule type" value="Genomic_DNA"/>
</dbReference>
<dbReference type="EMBL" id="CP157762">
    <property type="protein sequence ID" value="XBP94722.1"/>
    <property type="molecule type" value="Genomic_DNA"/>
</dbReference>
<evidence type="ECO:0000313" key="1">
    <source>
        <dbReference type="EMBL" id="XBP94722.1"/>
    </source>
</evidence>
<name>A0AAU8HGA4_9ACTN</name>
<proteinExistence type="predicted"/>
<reference evidence="1" key="1">
    <citation type="submission" date="2024-01" db="EMBL/GenBank/DDBJ databases">
        <title>The genome sequence of Micromonospora mangrovi CCTCC AA 2012012.</title>
        <authorList>
            <person name="Gao J."/>
        </authorList>
    </citation>
    <scope>NUCLEOTIDE SEQUENCE</scope>
    <source>
        <strain evidence="1">CCTCC AA 2012012</strain>
    </source>
</reference>
<organism evidence="2">
    <name type="scientific">Micromonospora sp. CCTCC AA 2012012</name>
    <dbReference type="NCBI Taxonomy" id="3111921"/>
    <lineage>
        <taxon>Bacteria</taxon>
        <taxon>Bacillati</taxon>
        <taxon>Actinomycetota</taxon>
        <taxon>Actinomycetes</taxon>
        <taxon>Micromonosporales</taxon>
        <taxon>Micromonosporaceae</taxon>
        <taxon>Micromonospora</taxon>
    </lineage>
</organism>
<reference evidence="2" key="2">
    <citation type="submission" date="2024-06" db="EMBL/GenBank/DDBJ databases">
        <title>Micromonospora mangrovi CCTCC AA 2012012 genome sequences.</title>
        <authorList>
            <person name="Gao J."/>
        </authorList>
    </citation>
    <scope>NUCLEOTIDE SEQUENCE</scope>
    <source>
        <strain evidence="2">CCTCC AA 2012012</strain>
    </source>
</reference>
<evidence type="ECO:0000313" key="2">
    <source>
        <dbReference type="EMBL" id="XCH75423.1"/>
    </source>
</evidence>
<dbReference type="AlphaFoldDB" id="A0AAU8HGA4"/>
<protein>
    <submittedName>
        <fullName evidence="2">Uncharacterized protein</fullName>
    </submittedName>
</protein>
<sequence>MTISWSATSPTSGKFAPVERSDFAGLVERFDELRAQGRGYLEVRGSAAFPVLTLGFAGSVAVVHLMTDEDAMSLLAADEPADADAAVVVLDDLVDFTADFVLNLDRAWRVLEGFVRTGDPRRAGEWREL</sequence>
<gene>
    <name evidence="2" type="ORF">ABUL08_04815</name>
    <name evidence="1" type="ORF">VK199_04790</name>
</gene>
<accession>A0AAU8HGA4</accession>
<dbReference type="RefSeq" id="WP_350934885.1">
    <property type="nucleotide sequence ID" value="NZ_CP157762.1"/>
</dbReference>